<accession>A0A5B7I4F3</accession>
<evidence type="ECO:0000313" key="1">
    <source>
        <dbReference type="EMBL" id="MPC78652.1"/>
    </source>
</evidence>
<organism evidence="1 2">
    <name type="scientific">Portunus trituberculatus</name>
    <name type="common">Swimming crab</name>
    <name type="synonym">Neptunus trituberculatus</name>
    <dbReference type="NCBI Taxonomy" id="210409"/>
    <lineage>
        <taxon>Eukaryota</taxon>
        <taxon>Metazoa</taxon>
        <taxon>Ecdysozoa</taxon>
        <taxon>Arthropoda</taxon>
        <taxon>Crustacea</taxon>
        <taxon>Multicrustacea</taxon>
        <taxon>Malacostraca</taxon>
        <taxon>Eumalacostraca</taxon>
        <taxon>Eucarida</taxon>
        <taxon>Decapoda</taxon>
        <taxon>Pleocyemata</taxon>
        <taxon>Brachyura</taxon>
        <taxon>Eubrachyura</taxon>
        <taxon>Portunoidea</taxon>
        <taxon>Portunidae</taxon>
        <taxon>Portuninae</taxon>
        <taxon>Portunus</taxon>
    </lineage>
</organism>
<dbReference type="Proteomes" id="UP000324222">
    <property type="component" value="Unassembled WGS sequence"/>
</dbReference>
<dbReference type="AlphaFoldDB" id="A0A5B7I4F3"/>
<name>A0A5B7I4F3_PORTR</name>
<evidence type="ECO:0000313" key="2">
    <source>
        <dbReference type="Proteomes" id="UP000324222"/>
    </source>
</evidence>
<sequence length="118" mass="12748">MALALPQVECGSRVPGINVLIPCDEEALRARPDEALSCVGVTSGSVERYNGAGIVEHPSFILLIGCVRRRHNTRCCVSITAIEKLRNCFDLSANEGECVVPAIVLKHCSVLLASYMIH</sequence>
<keyword evidence="2" id="KW-1185">Reference proteome</keyword>
<comment type="caution">
    <text evidence="1">The sequence shown here is derived from an EMBL/GenBank/DDBJ whole genome shotgun (WGS) entry which is preliminary data.</text>
</comment>
<dbReference type="EMBL" id="VSRR010049015">
    <property type="protein sequence ID" value="MPC78652.1"/>
    <property type="molecule type" value="Genomic_DNA"/>
</dbReference>
<gene>
    <name evidence="1" type="ORF">E2C01_073147</name>
</gene>
<proteinExistence type="predicted"/>
<reference evidence="1 2" key="1">
    <citation type="submission" date="2019-05" db="EMBL/GenBank/DDBJ databases">
        <title>Another draft genome of Portunus trituberculatus and its Hox gene families provides insights of decapod evolution.</title>
        <authorList>
            <person name="Jeong J.-H."/>
            <person name="Song I."/>
            <person name="Kim S."/>
            <person name="Choi T."/>
            <person name="Kim D."/>
            <person name="Ryu S."/>
            <person name="Kim W."/>
        </authorList>
    </citation>
    <scope>NUCLEOTIDE SEQUENCE [LARGE SCALE GENOMIC DNA]</scope>
    <source>
        <tissue evidence="1">Muscle</tissue>
    </source>
</reference>
<protein>
    <submittedName>
        <fullName evidence="1">Uncharacterized protein</fullName>
    </submittedName>
</protein>